<evidence type="ECO:0000313" key="3">
    <source>
        <dbReference type="Proteomes" id="UP001476798"/>
    </source>
</evidence>
<protein>
    <submittedName>
        <fullName evidence="2">Uncharacterized protein</fullName>
    </submittedName>
</protein>
<gene>
    <name evidence="2" type="ORF">GOODEAATRI_025587</name>
</gene>
<evidence type="ECO:0000256" key="1">
    <source>
        <dbReference type="SAM" id="MobiDB-lite"/>
    </source>
</evidence>
<feature type="region of interest" description="Disordered" evidence="1">
    <location>
        <begin position="1"/>
        <end position="26"/>
    </location>
</feature>
<comment type="caution">
    <text evidence="2">The sequence shown here is derived from an EMBL/GenBank/DDBJ whole genome shotgun (WGS) entry which is preliminary data.</text>
</comment>
<name>A0ABV0NN65_9TELE</name>
<sequence length="119" mass="12793">MGATVLAEIPRSASPRLPPSFPLGGPWDNPRHVVTYGTSTESPAIQTDPHKMSKSPVQLFVAGTLSSSPVSQGWFQLSCSFQLIDLLTLLFQSLPTANDSEGGSIDREWKALSFCSDLS</sequence>
<reference evidence="2 3" key="1">
    <citation type="submission" date="2021-06" db="EMBL/GenBank/DDBJ databases">
        <authorList>
            <person name="Palmer J.M."/>
        </authorList>
    </citation>
    <scope>NUCLEOTIDE SEQUENCE [LARGE SCALE GENOMIC DNA]</scope>
    <source>
        <strain evidence="2 3">GA_2019</strain>
        <tissue evidence="2">Muscle</tissue>
    </source>
</reference>
<accession>A0ABV0NN65</accession>
<keyword evidence="3" id="KW-1185">Reference proteome</keyword>
<dbReference type="Proteomes" id="UP001476798">
    <property type="component" value="Unassembled WGS sequence"/>
</dbReference>
<proteinExistence type="predicted"/>
<evidence type="ECO:0000313" key="2">
    <source>
        <dbReference type="EMBL" id="MEQ2172852.1"/>
    </source>
</evidence>
<organism evidence="2 3">
    <name type="scientific">Goodea atripinnis</name>
    <dbReference type="NCBI Taxonomy" id="208336"/>
    <lineage>
        <taxon>Eukaryota</taxon>
        <taxon>Metazoa</taxon>
        <taxon>Chordata</taxon>
        <taxon>Craniata</taxon>
        <taxon>Vertebrata</taxon>
        <taxon>Euteleostomi</taxon>
        <taxon>Actinopterygii</taxon>
        <taxon>Neopterygii</taxon>
        <taxon>Teleostei</taxon>
        <taxon>Neoteleostei</taxon>
        <taxon>Acanthomorphata</taxon>
        <taxon>Ovalentaria</taxon>
        <taxon>Atherinomorphae</taxon>
        <taxon>Cyprinodontiformes</taxon>
        <taxon>Goodeidae</taxon>
        <taxon>Goodea</taxon>
    </lineage>
</organism>
<dbReference type="EMBL" id="JAHRIO010043008">
    <property type="protein sequence ID" value="MEQ2172852.1"/>
    <property type="molecule type" value="Genomic_DNA"/>
</dbReference>